<evidence type="ECO:0000313" key="1">
    <source>
        <dbReference type="EMBL" id="KAI7938511.1"/>
    </source>
</evidence>
<name>A0ACC0DTP1_9BASI</name>
<reference evidence="1 2" key="3">
    <citation type="journal article" date="2022" name="Microbiol. Spectr.">
        <title>Folding features and dynamics of 3D genome architecture in plant fungal pathogens.</title>
        <authorList>
            <person name="Xia C."/>
        </authorList>
    </citation>
    <scope>NUCLEOTIDE SEQUENCE [LARGE SCALE GENOMIC DNA]</scope>
    <source>
        <strain evidence="1 2">93-210</strain>
    </source>
</reference>
<reference evidence="2" key="1">
    <citation type="journal article" date="2018" name="BMC Genomics">
        <title>Genomic insights into host adaptation between the wheat stripe rust pathogen (Puccinia striiformis f. sp. tritici) and the barley stripe rust pathogen (Puccinia striiformis f. sp. hordei).</title>
        <authorList>
            <person name="Xia C."/>
            <person name="Wang M."/>
            <person name="Yin C."/>
            <person name="Cornejo O.E."/>
            <person name="Hulbert S.H."/>
            <person name="Chen X."/>
        </authorList>
    </citation>
    <scope>NUCLEOTIDE SEQUENCE [LARGE SCALE GENOMIC DNA]</scope>
    <source>
        <strain evidence="2">93-210</strain>
    </source>
</reference>
<keyword evidence="2" id="KW-1185">Reference proteome</keyword>
<accession>A0ACC0DTP1</accession>
<sequence>MISKILVPFVNLYYILAFLLTNQVVFAAKSTPQGQLPDSAFGKTRTRLASTEKIQRREDVKKTMGCRCNIV</sequence>
<gene>
    <name evidence="1" type="ORF">MJO28_015431</name>
</gene>
<dbReference type="Proteomes" id="UP001060170">
    <property type="component" value="Chromosome 16"/>
</dbReference>
<organism evidence="1 2">
    <name type="scientific">Puccinia striiformis f. sp. tritici</name>
    <dbReference type="NCBI Taxonomy" id="168172"/>
    <lineage>
        <taxon>Eukaryota</taxon>
        <taxon>Fungi</taxon>
        <taxon>Dikarya</taxon>
        <taxon>Basidiomycota</taxon>
        <taxon>Pucciniomycotina</taxon>
        <taxon>Pucciniomycetes</taxon>
        <taxon>Pucciniales</taxon>
        <taxon>Pucciniaceae</taxon>
        <taxon>Puccinia</taxon>
    </lineage>
</organism>
<dbReference type="EMBL" id="CM045880">
    <property type="protein sequence ID" value="KAI7938511.1"/>
    <property type="molecule type" value="Genomic_DNA"/>
</dbReference>
<protein>
    <submittedName>
        <fullName evidence="1">Uncharacterized protein</fullName>
    </submittedName>
</protein>
<proteinExistence type="predicted"/>
<comment type="caution">
    <text evidence="1">The sequence shown here is derived from an EMBL/GenBank/DDBJ whole genome shotgun (WGS) entry which is preliminary data.</text>
</comment>
<evidence type="ECO:0000313" key="2">
    <source>
        <dbReference type="Proteomes" id="UP001060170"/>
    </source>
</evidence>
<reference evidence="2" key="2">
    <citation type="journal article" date="2018" name="Mol. Plant Microbe Interact.">
        <title>Genome sequence resources for the wheat stripe rust pathogen (Puccinia striiformis f. sp. tritici) and the barley stripe rust pathogen (Puccinia striiformis f. sp. hordei).</title>
        <authorList>
            <person name="Xia C."/>
            <person name="Wang M."/>
            <person name="Yin C."/>
            <person name="Cornejo O.E."/>
            <person name="Hulbert S.H."/>
            <person name="Chen X."/>
        </authorList>
    </citation>
    <scope>NUCLEOTIDE SEQUENCE [LARGE SCALE GENOMIC DNA]</scope>
    <source>
        <strain evidence="2">93-210</strain>
    </source>
</reference>